<keyword evidence="2" id="KW-1185">Reference proteome</keyword>
<name>A0A2P8GKP2_9BACT</name>
<reference evidence="1 2" key="1">
    <citation type="submission" date="2018-03" db="EMBL/GenBank/DDBJ databases">
        <title>Genomic Encyclopedia of Archaeal and Bacterial Type Strains, Phase II (KMG-II): from individual species to whole genera.</title>
        <authorList>
            <person name="Goeker M."/>
        </authorList>
    </citation>
    <scope>NUCLEOTIDE SEQUENCE [LARGE SCALE GENOMIC DNA]</scope>
    <source>
        <strain evidence="1 2">DSM 18107</strain>
    </source>
</reference>
<gene>
    <name evidence="1" type="ORF">CLV42_10286</name>
</gene>
<protein>
    <submittedName>
        <fullName evidence="1">Uncharacterized protein</fullName>
    </submittedName>
</protein>
<evidence type="ECO:0000313" key="2">
    <source>
        <dbReference type="Proteomes" id="UP000240978"/>
    </source>
</evidence>
<evidence type="ECO:0000313" key="1">
    <source>
        <dbReference type="EMBL" id="PSL34515.1"/>
    </source>
</evidence>
<accession>A0A2P8GKP2</accession>
<organism evidence="1 2">
    <name type="scientific">Chitinophaga ginsengisoli</name>
    <dbReference type="NCBI Taxonomy" id="363837"/>
    <lineage>
        <taxon>Bacteria</taxon>
        <taxon>Pseudomonadati</taxon>
        <taxon>Bacteroidota</taxon>
        <taxon>Chitinophagia</taxon>
        <taxon>Chitinophagales</taxon>
        <taxon>Chitinophagaceae</taxon>
        <taxon>Chitinophaga</taxon>
    </lineage>
</organism>
<dbReference type="AlphaFoldDB" id="A0A2P8GKP2"/>
<dbReference type="EMBL" id="PYGK01000002">
    <property type="protein sequence ID" value="PSL34515.1"/>
    <property type="molecule type" value="Genomic_DNA"/>
</dbReference>
<proteinExistence type="predicted"/>
<comment type="caution">
    <text evidence="1">The sequence shown here is derived from an EMBL/GenBank/DDBJ whole genome shotgun (WGS) entry which is preliminary data.</text>
</comment>
<dbReference type="Proteomes" id="UP000240978">
    <property type="component" value="Unassembled WGS sequence"/>
</dbReference>
<sequence length="53" mass="6055">MIPADLQVSYNMNSPIPPHLNHRAGNVDVIGLISKIYIKFKKTMKLCLFSHFI</sequence>